<protein>
    <submittedName>
        <fullName evidence="1">AAA family ATPase</fullName>
    </submittedName>
</protein>
<evidence type="ECO:0000313" key="2">
    <source>
        <dbReference type="Proteomes" id="UP000594892"/>
    </source>
</evidence>
<reference evidence="1 2" key="1">
    <citation type="submission" date="2020-12" db="EMBL/GenBank/DDBJ databases">
        <title>FDA dAtabase for Regulatory Grade micrObial Sequences (FDA-ARGOS): Supporting development and validation of Infectious Disease Dx tests.</title>
        <authorList>
            <person name="Minogue T."/>
            <person name="Wolcott M."/>
            <person name="Wasieloski L."/>
            <person name="Aguilar W."/>
            <person name="Moore D."/>
            <person name="Jaissle J."/>
            <person name="Tallon L."/>
            <person name="Sadzewicz L."/>
            <person name="Zhao X."/>
            <person name="Boylan J."/>
            <person name="Ott S."/>
            <person name="Bowen H."/>
            <person name="Vavikolanu K."/>
            <person name="Mehta A."/>
            <person name="Aluvathingal J."/>
            <person name="Nadendla S."/>
            <person name="Yan Y."/>
            <person name="Sichtig H."/>
        </authorList>
    </citation>
    <scope>NUCLEOTIDE SEQUENCE [LARGE SCALE GENOMIC DNA]</scope>
    <source>
        <strain evidence="1 2">FDAARGOS_949</strain>
        <plasmid evidence="1 2">unnamed2</plasmid>
    </source>
</reference>
<accession>A0AAP9Y6P0</accession>
<sequence length="1480" mass="165510">MSLPDIDFKEIRVHRTSQADAFEELCCQLAGDEPLTDRTRFDKKGRGGDGGIECFATHADGSETGWQAKFYWDIDRLLGSLDKSLTKALDKHPAMNRFIACFPFDLADSRRDDVTTAFTKWSKWRERRVGEAAAAGRTITIDRWDANEIKQRLTDSNPRSAGRVAFWFDQELLSLDWFRKAFGRTADSLGDRYSPQTHINIPVRQSILATVCDPSILEALKLPAGRIRSSLERTPESDNAARSAALAVATELDTLAGEPAHSLPLTELRRRIDAAADLAVTWHDELRGHQHGREWNPEVTAVSNLLNALRNAARVVRAEHWERLETRALLVVGDAGSGKSHLLADACSHQIENGRPAVMVLGGKLPDAEPWGEILRDLDLPRHLQVKQFLGALNAAGEAADVRSLVVIDALNEKNGQLIWPERLAGLLSDVRQFPWITVVLSCRTTYLDVVIPDTLDPSRLPRIEHEGFDYEDVMRYLRRRGISLPEAPRQLDELHNPLFLRLACDALRAEGEVLMTDSLNGISEAFRLFTSTVTRRVEATTKVSSRRNLVLKAIEALTTEMSSTGRGEVDFERADELVRSIYDGNDIERDMLFQLENEGLLAVEQAALSSAESGKLVRFTFERMGDHAIVATLLNGSMMSEGTGAVYAPGTLLHQALADRHSKIIPGLLEALAIQLPEKLNLELPDLDLPDSADMPLASWVDEAFVQSLLARRPTAFGDRTWQLVDALGDERLRFDTLIALSTEPEHPFNARVLDRELRSLAMPHRDAHWSAHLAHSDRAKTLVDWAWSADQTRVTLARAELATIQLTWFLTTTSRSLRDRATKALVALLASRPELAINLWSGFKNVDDGYLTERLVAALYGAAMQGMWERHDLSAVAVTIYRDLFAKHTPPVNSLLRDHALGLIAYAIHRGVASSEIDPQNLRGPFLSPWPIEHVPDETIAGYMRQFGGNGRFPDEIVSSCQDGDFGRYVLDYAVEDWSPALAGTSPLPNALDLRNAWFDEFTATATPAMISAHAQLVDTLARENPRDAVIVGEARDRIRAAKAAFRAAVGPDIFEEWRERAEHWRAEGMYQSYANHSGPVGFNLAWARRWVVKRAHDLGWSEHLHGAFDREVRGDRHEHSLERIGKKYQWLALYELVARMSDNLEHLPDRDTDPLRLRNIDPSLLVDHVAADDEEEIFVRPFWIGATPELAARTPSEAITWLRSSADILDGLDNVAVRSEGDARHWLVLAGFKAWRTPAQGMHCEAWRRLACVVVRATDRDTVLESMSGSHMTDSHDIPMAAGGGYRVHLGEYPWRFHEDGQDDWIFDWRRVRPTTRRGNRIPVRPTTTEYNAEAGGYDGSVRDNINLRLPARWLMDGLGLHLTDGRSVVYQDARGVARFMDPSVAMEGESAALVDRDAFLGLLERDGLVAIWTVAGEKNAYGDSPGDGFGGRLTFTRLFYSDGSEIRGRDRLETFYEPSEHQLAAFMGESGGGPDE</sequence>
<dbReference type="SUPFAM" id="SSF52540">
    <property type="entry name" value="P-loop containing nucleoside triphosphate hydrolases"/>
    <property type="match status" value="1"/>
</dbReference>
<proteinExistence type="predicted"/>
<dbReference type="EMBL" id="CP065603">
    <property type="protein sequence ID" value="QPQ94910.1"/>
    <property type="molecule type" value="Genomic_DNA"/>
</dbReference>
<keyword evidence="1" id="KW-0614">Plasmid</keyword>
<evidence type="ECO:0000313" key="1">
    <source>
        <dbReference type="EMBL" id="QPQ94910.1"/>
    </source>
</evidence>
<gene>
    <name evidence="1" type="ORF">I6H06_29385</name>
</gene>
<dbReference type="InterPro" id="IPR027417">
    <property type="entry name" value="P-loop_NTPase"/>
</dbReference>
<geneLocation type="plasmid" evidence="1 2">
    <name>unnamed2</name>
</geneLocation>
<name>A0AAP9Y6P0_BURGL</name>
<organism evidence="1 2">
    <name type="scientific">Burkholderia glumae</name>
    <name type="common">Pseudomonas glumae</name>
    <dbReference type="NCBI Taxonomy" id="337"/>
    <lineage>
        <taxon>Bacteria</taxon>
        <taxon>Pseudomonadati</taxon>
        <taxon>Pseudomonadota</taxon>
        <taxon>Betaproteobacteria</taxon>
        <taxon>Burkholderiales</taxon>
        <taxon>Burkholderiaceae</taxon>
        <taxon>Burkholderia</taxon>
    </lineage>
</organism>
<dbReference type="Proteomes" id="UP000594892">
    <property type="component" value="Plasmid unnamed2"/>
</dbReference>